<evidence type="ECO:0000313" key="2">
    <source>
        <dbReference type="Proteomes" id="UP000091857"/>
    </source>
</evidence>
<evidence type="ECO:0000313" key="1">
    <source>
        <dbReference type="EMBL" id="KAG8637942.1"/>
    </source>
</evidence>
<reference evidence="2" key="1">
    <citation type="journal article" date="2016" name="Nat. Biotechnol.">
        <title>Sequencing wild and cultivated cassava and related species reveals extensive interspecific hybridization and genetic diversity.</title>
        <authorList>
            <person name="Bredeson J.V."/>
            <person name="Lyons J.B."/>
            <person name="Prochnik S.E."/>
            <person name="Wu G.A."/>
            <person name="Ha C.M."/>
            <person name="Edsinger-Gonzales E."/>
            <person name="Grimwood J."/>
            <person name="Schmutz J."/>
            <person name="Rabbi I.Y."/>
            <person name="Egesi C."/>
            <person name="Nauluvula P."/>
            <person name="Lebot V."/>
            <person name="Ndunguru J."/>
            <person name="Mkamilo G."/>
            <person name="Bart R.S."/>
            <person name="Setter T.L."/>
            <person name="Gleadow R.M."/>
            <person name="Kulakow P."/>
            <person name="Ferguson M.E."/>
            <person name="Rounsley S."/>
            <person name="Rokhsar D.S."/>
        </authorList>
    </citation>
    <scope>NUCLEOTIDE SEQUENCE [LARGE SCALE GENOMIC DNA]</scope>
    <source>
        <strain evidence="2">cv. AM560-2</strain>
    </source>
</reference>
<protein>
    <submittedName>
        <fullName evidence="1">Uncharacterized protein</fullName>
    </submittedName>
</protein>
<keyword evidence="2" id="KW-1185">Reference proteome</keyword>
<accession>A0ACB7GCH2</accession>
<gene>
    <name evidence="1" type="ORF">MANES_15G177500v8</name>
</gene>
<name>A0ACB7GCH2_MANES</name>
<organism evidence="1 2">
    <name type="scientific">Manihot esculenta</name>
    <name type="common">Cassava</name>
    <name type="synonym">Jatropha manihot</name>
    <dbReference type="NCBI Taxonomy" id="3983"/>
    <lineage>
        <taxon>Eukaryota</taxon>
        <taxon>Viridiplantae</taxon>
        <taxon>Streptophyta</taxon>
        <taxon>Embryophyta</taxon>
        <taxon>Tracheophyta</taxon>
        <taxon>Spermatophyta</taxon>
        <taxon>Magnoliopsida</taxon>
        <taxon>eudicotyledons</taxon>
        <taxon>Gunneridae</taxon>
        <taxon>Pentapetalae</taxon>
        <taxon>rosids</taxon>
        <taxon>fabids</taxon>
        <taxon>Malpighiales</taxon>
        <taxon>Euphorbiaceae</taxon>
        <taxon>Crotonoideae</taxon>
        <taxon>Manihoteae</taxon>
        <taxon>Manihot</taxon>
    </lineage>
</organism>
<dbReference type="Proteomes" id="UP000091857">
    <property type="component" value="Chromosome 15"/>
</dbReference>
<sequence>MSVLFAISWKIHTMDHTKEMANGSEHEDDYVNKILFGAGATLAMACLKRLLVMVFVEQWRSRVFLILNLVLLAIFFTSVHSSSSENRESSCDERKIQEKKRKKQCVWSEEAETQGECEQIGTRDEDEDEDKDKDKNELEHVKVDSEDQQLSKEELNERVEAFIAMFRQHLVSDARKSRSKPFPLKA</sequence>
<comment type="caution">
    <text evidence="1">The sequence shown here is derived from an EMBL/GenBank/DDBJ whole genome shotgun (WGS) entry which is preliminary data.</text>
</comment>
<dbReference type="EMBL" id="CM004401">
    <property type="protein sequence ID" value="KAG8637942.1"/>
    <property type="molecule type" value="Genomic_DNA"/>
</dbReference>
<proteinExistence type="predicted"/>